<evidence type="ECO:0000313" key="1">
    <source>
        <dbReference type="EMBL" id="GFD16626.1"/>
    </source>
</evidence>
<dbReference type="AlphaFoldDB" id="A0A699U5M0"/>
<protein>
    <submittedName>
        <fullName evidence="1">Uncharacterized protein</fullName>
    </submittedName>
</protein>
<reference evidence="1" key="1">
    <citation type="journal article" date="2019" name="Sci. Rep.">
        <title>Draft genome of Tanacetum cinerariifolium, the natural source of mosquito coil.</title>
        <authorList>
            <person name="Yamashiro T."/>
            <person name="Shiraishi A."/>
            <person name="Satake H."/>
            <person name="Nakayama K."/>
        </authorList>
    </citation>
    <scope>NUCLEOTIDE SEQUENCE</scope>
</reference>
<organism evidence="1">
    <name type="scientific">Tanacetum cinerariifolium</name>
    <name type="common">Dalmatian daisy</name>
    <name type="synonym">Chrysanthemum cinerariifolium</name>
    <dbReference type="NCBI Taxonomy" id="118510"/>
    <lineage>
        <taxon>Eukaryota</taxon>
        <taxon>Viridiplantae</taxon>
        <taxon>Streptophyta</taxon>
        <taxon>Embryophyta</taxon>
        <taxon>Tracheophyta</taxon>
        <taxon>Spermatophyta</taxon>
        <taxon>Magnoliopsida</taxon>
        <taxon>eudicotyledons</taxon>
        <taxon>Gunneridae</taxon>
        <taxon>Pentapetalae</taxon>
        <taxon>asterids</taxon>
        <taxon>campanulids</taxon>
        <taxon>Asterales</taxon>
        <taxon>Asteraceae</taxon>
        <taxon>Asteroideae</taxon>
        <taxon>Anthemideae</taxon>
        <taxon>Anthemidinae</taxon>
        <taxon>Tanacetum</taxon>
    </lineage>
</organism>
<name>A0A699U5M0_TANCI</name>
<accession>A0A699U5M0</accession>
<feature type="non-terminal residue" evidence="1">
    <location>
        <position position="38"/>
    </location>
</feature>
<comment type="caution">
    <text evidence="1">The sequence shown here is derived from an EMBL/GenBank/DDBJ whole genome shotgun (WGS) entry which is preliminary data.</text>
</comment>
<gene>
    <name evidence="1" type="ORF">Tci_888595</name>
</gene>
<dbReference type="EMBL" id="BKCJ011294633">
    <property type="protein sequence ID" value="GFD16626.1"/>
    <property type="molecule type" value="Genomic_DNA"/>
</dbReference>
<dbReference type="PANTHER" id="PTHR46226">
    <property type="entry name" value="CRAL-TRIO DOMAIN-CONTAINING PROTEIN"/>
    <property type="match status" value="1"/>
</dbReference>
<proteinExistence type="predicted"/>
<dbReference type="PANTHER" id="PTHR46226:SF11">
    <property type="entry name" value="CRAL-TRIO LIPID BINDING DOMAIN, CRAL_TRIO DOMAIN, CRAL_TRIO DOMAIN SUPERFAMILY"/>
    <property type="match status" value="1"/>
</dbReference>
<sequence>MLVDCLNWRIENDIDKILSKPIIPAEFYRSVRDSQLIG</sequence>